<dbReference type="Proteomes" id="UP000323300">
    <property type="component" value="Unassembled WGS sequence"/>
</dbReference>
<reference evidence="1 2" key="1">
    <citation type="submission" date="2016-10" db="EMBL/GenBank/DDBJ databases">
        <authorList>
            <person name="Varghese N."/>
            <person name="Submissions S."/>
        </authorList>
    </citation>
    <scope>NUCLEOTIDE SEQUENCE [LARGE SCALE GENOMIC DNA]</scope>
    <source>
        <strain evidence="1 2">DSM 21822</strain>
    </source>
</reference>
<proteinExistence type="predicted"/>
<evidence type="ECO:0000313" key="1">
    <source>
        <dbReference type="EMBL" id="SFL19549.1"/>
    </source>
</evidence>
<protein>
    <submittedName>
        <fullName evidence="1">Uncharacterized protein</fullName>
    </submittedName>
</protein>
<keyword evidence="2" id="KW-1185">Reference proteome</keyword>
<sequence>MTYRDPGADHYEEQYRSRVLASLKRRAKSLGFVLQAVPCDAEVAVS</sequence>
<dbReference type="EMBL" id="FOSL01000053">
    <property type="protein sequence ID" value="SFL19549.1"/>
    <property type="molecule type" value="Genomic_DNA"/>
</dbReference>
<name>A0A1I4FQ14_9HYPH</name>
<evidence type="ECO:0000313" key="2">
    <source>
        <dbReference type="Proteomes" id="UP000323300"/>
    </source>
</evidence>
<gene>
    <name evidence="1" type="ORF">SAMN04488498_1538</name>
</gene>
<accession>A0A1I4FQ14</accession>
<organism evidence="1 2">
    <name type="scientific">Neomesorhizobium albiziae</name>
    <dbReference type="NCBI Taxonomy" id="335020"/>
    <lineage>
        <taxon>Bacteria</taxon>
        <taxon>Pseudomonadati</taxon>
        <taxon>Pseudomonadota</taxon>
        <taxon>Alphaproteobacteria</taxon>
        <taxon>Hyphomicrobiales</taxon>
        <taxon>Phyllobacteriaceae</taxon>
        <taxon>Neomesorhizobium</taxon>
    </lineage>
</organism>
<dbReference type="AlphaFoldDB" id="A0A1I4FQ14"/>